<evidence type="ECO:0000313" key="2">
    <source>
        <dbReference type="Proteomes" id="UP001595593"/>
    </source>
</evidence>
<dbReference type="EMBL" id="JBHRTN010000008">
    <property type="protein sequence ID" value="MFC3125137.1"/>
    <property type="molecule type" value="Genomic_DNA"/>
</dbReference>
<proteinExistence type="predicted"/>
<sequence>MTMRATALPAGDPAVPPKCFLFLQGPISPFFDEVGRGLRTLGHKVHRINLNLGDRLFWRGPGGVDFRGRAAGWPDFVAGFMDRHGVTDLVLLGEQRSYNKAAIAAADARGIRVAVTDFGYIRPDWIVLERDGMNAASRFTRDPEEIVRTGATLPPPDLQVHHRDDFRKQAFWDMVYHLSVLLPWPFPHYENHQLYNPILTYLGMARRLLRRSSYNRRSDEILRRLTGRGPLFLMAMQMETDFSIRAYSRYRDLDTVLHEVAASFAGHAPPDAHLLVKVHPLDPGMKNWKRRSRRIARQYGLEGRMHYLGGGNLGAIVEQVQGTVTVNSTVGLRSIIDHTPTFALGEALYRIPGLVFSGPLDRFWTEATPPDMALREGFLRCIAHSLHIRGVYYNRPGLDVAVKAAVRRLHLDLLNRPDPETLYPSDPAMVGTAAAG</sequence>
<dbReference type="InterPro" id="IPR007833">
    <property type="entry name" value="Capsule_polysaccharide_synth"/>
</dbReference>
<name>A0ABV7G280_9PROT</name>
<organism evidence="1 2">
    <name type="scientific">Teichococcus globiformis</name>
    <dbReference type="NCBI Taxonomy" id="2307229"/>
    <lineage>
        <taxon>Bacteria</taxon>
        <taxon>Pseudomonadati</taxon>
        <taxon>Pseudomonadota</taxon>
        <taxon>Alphaproteobacteria</taxon>
        <taxon>Acetobacterales</taxon>
        <taxon>Roseomonadaceae</taxon>
        <taxon>Roseomonas</taxon>
    </lineage>
</organism>
<comment type="caution">
    <text evidence="1">The sequence shown here is derived from an EMBL/GenBank/DDBJ whole genome shotgun (WGS) entry which is preliminary data.</text>
</comment>
<protein>
    <submittedName>
        <fullName evidence="1">Capsule biosynthesis protein</fullName>
    </submittedName>
</protein>
<evidence type="ECO:0000313" key="1">
    <source>
        <dbReference type="EMBL" id="MFC3125137.1"/>
    </source>
</evidence>
<dbReference type="Proteomes" id="UP001595593">
    <property type="component" value="Unassembled WGS sequence"/>
</dbReference>
<accession>A0ABV7G280</accession>
<dbReference type="RefSeq" id="WP_379595629.1">
    <property type="nucleotide sequence ID" value="NZ_JBHRTN010000008.1"/>
</dbReference>
<dbReference type="Pfam" id="PF05159">
    <property type="entry name" value="Capsule_synth"/>
    <property type="match status" value="1"/>
</dbReference>
<reference evidence="2" key="1">
    <citation type="journal article" date="2019" name="Int. J. Syst. Evol. Microbiol.">
        <title>The Global Catalogue of Microorganisms (GCM) 10K type strain sequencing project: providing services to taxonomists for standard genome sequencing and annotation.</title>
        <authorList>
            <consortium name="The Broad Institute Genomics Platform"/>
            <consortium name="The Broad Institute Genome Sequencing Center for Infectious Disease"/>
            <person name="Wu L."/>
            <person name="Ma J."/>
        </authorList>
    </citation>
    <scope>NUCLEOTIDE SEQUENCE [LARGE SCALE GENOMIC DNA]</scope>
    <source>
        <strain evidence="2">KCTC 52094</strain>
    </source>
</reference>
<keyword evidence="2" id="KW-1185">Reference proteome</keyword>
<dbReference type="CDD" id="cd16441">
    <property type="entry name" value="beta_Kdo_transferase_KpsS"/>
    <property type="match status" value="1"/>
</dbReference>
<gene>
    <name evidence="1" type="ORF">ACFOD4_08700</name>
</gene>